<accession>A0AAV4UVB0</accession>
<evidence type="ECO:0000313" key="2">
    <source>
        <dbReference type="Proteomes" id="UP001054945"/>
    </source>
</evidence>
<keyword evidence="2" id="KW-1185">Reference proteome</keyword>
<gene>
    <name evidence="1" type="ORF">CEXT_280551</name>
</gene>
<protein>
    <submittedName>
        <fullName evidence="1">Uncharacterized protein</fullName>
    </submittedName>
</protein>
<reference evidence="1 2" key="1">
    <citation type="submission" date="2021-06" db="EMBL/GenBank/DDBJ databases">
        <title>Caerostris extrusa draft genome.</title>
        <authorList>
            <person name="Kono N."/>
            <person name="Arakawa K."/>
        </authorList>
    </citation>
    <scope>NUCLEOTIDE SEQUENCE [LARGE SCALE GENOMIC DNA]</scope>
</reference>
<evidence type="ECO:0000313" key="1">
    <source>
        <dbReference type="EMBL" id="GIY61704.1"/>
    </source>
</evidence>
<dbReference type="AlphaFoldDB" id="A0AAV4UVB0"/>
<sequence length="188" mass="22035">MAKLSKVKIKWSFIQKKEFNLPNILHSDKEFEFIMCSREQEKPKWVNLFSVQKDSLGSPHRAAFAPMKKKKDYVNDIFVVFKRIALAHHRAAFTNEEEEDYVNDILVVVFKRIALAHHRAAFAEEDYVNDMLGSPKGCFCTNEEEDYVNGTVVICLVFKRIKKLFLLMKYAAFTAYENQWGLRANDYH</sequence>
<comment type="caution">
    <text evidence="1">The sequence shown here is derived from an EMBL/GenBank/DDBJ whole genome shotgun (WGS) entry which is preliminary data.</text>
</comment>
<name>A0AAV4UVB0_CAEEX</name>
<dbReference type="EMBL" id="BPLR01013503">
    <property type="protein sequence ID" value="GIY61704.1"/>
    <property type="molecule type" value="Genomic_DNA"/>
</dbReference>
<dbReference type="Proteomes" id="UP001054945">
    <property type="component" value="Unassembled WGS sequence"/>
</dbReference>
<proteinExistence type="predicted"/>
<organism evidence="1 2">
    <name type="scientific">Caerostris extrusa</name>
    <name type="common">Bark spider</name>
    <name type="synonym">Caerostris bankana</name>
    <dbReference type="NCBI Taxonomy" id="172846"/>
    <lineage>
        <taxon>Eukaryota</taxon>
        <taxon>Metazoa</taxon>
        <taxon>Ecdysozoa</taxon>
        <taxon>Arthropoda</taxon>
        <taxon>Chelicerata</taxon>
        <taxon>Arachnida</taxon>
        <taxon>Araneae</taxon>
        <taxon>Araneomorphae</taxon>
        <taxon>Entelegynae</taxon>
        <taxon>Araneoidea</taxon>
        <taxon>Araneidae</taxon>
        <taxon>Caerostris</taxon>
    </lineage>
</organism>